<organism evidence="4 5">
    <name type="scientific">Actinocrinis puniceicyclus</name>
    <dbReference type="NCBI Taxonomy" id="977794"/>
    <lineage>
        <taxon>Bacteria</taxon>
        <taxon>Bacillati</taxon>
        <taxon>Actinomycetota</taxon>
        <taxon>Actinomycetes</taxon>
        <taxon>Catenulisporales</taxon>
        <taxon>Actinospicaceae</taxon>
        <taxon>Actinocrinis</taxon>
    </lineage>
</organism>
<comment type="cofactor">
    <cofactor evidence="1 3">
        <name>a divalent metal cation</name>
        <dbReference type="ChEBI" id="CHEBI:60240"/>
    </cofactor>
</comment>
<comment type="subcellular location">
    <subcellularLocation>
        <location evidence="3">Cytoplasm</location>
    </subcellularLocation>
</comment>
<dbReference type="Proteomes" id="UP000677913">
    <property type="component" value="Unassembled WGS sequence"/>
</dbReference>
<dbReference type="EMBL" id="JAGSXH010000003">
    <property type="protein sequence ID" value="MBS2961778.1"/>
    <property type="molecule type" value="Genomic_DNA"/>
</dbReference>
<comment type="caution">
    <text evidence="4">The sequence shown here is derived from an EMBL/GenBank/DDBJ whole genome shotgun (WGS) entry which is preliminary data.</text>
</comment>
<dbReference type="Gene3D" id="3.90.950.10">
    <property type="match status" value="1"/>
</dbReference>
<accession>A0A8J8BA71</accession>
<dbReference type="InterPro" id="IPR029001">
    <property type="entry name" value="ITPase-like_fam"/>
</dbReference>
<dbReference type="InterPro" id="IPR003697">
    <property type="entry name" value="Maf-like"/>
</dbReference>
<dbReference type="EC" id="3.6.1.9" evidence="3"/>
<dbReference type="Pfam" id="PF02545">
    <property type="entry name" value="Maf"/>
    <property type="match status" value="1"/>
</dbReference>
<dbReference type="GO" id="GO:0005737">
    <property type="term" value="C:cytoplasm"/>
    <property type="evidence" value="ECO:0007669"/>
    <property type="project" value="UniProtKB-SubCell"/>
</dbReference>
<protein>
    <recommendedName>
        <fullName evidence="3">Nucleoside triphosphate pyrophosphatase</fullName>
        <ecNumber evidence="3">3.6.1.9</ecNumber>
    </recommendedName>
    <alternativeName>
        <fullName evidence="3">Nucleotide pyrophosphatase</fullName>
        <shortName evidence="3">Nucleotide PPase</shortName>
    </alternativeName>
</protein>
<proteinExistence type="inferred from homology"/>
<keyword evidence="3" id="KW-0546">Nucleotide metabolism</keyword>
<dbReference type="PANTHER" id="PTHR43213:SF5">
    <property type="entry name" value="BIFUNCTIONAL DTTP_UTP PYROPHOSPHATASE_METHYLTRANSFERASE PROTEIN-RELATED"/>
    <property type="match status" value="1"/>
</dbReference>
<evidence type="ECO:0000256" key="2">
    <source>
        <dbReference type="ARBA" id="ARBA00022801"/>
    </source>
</evidence>
<comment type="similarity">
    <text evidence="3">Belongs to the Maf family.</text>
</comment>
<dbReference type="GO" id="GO:0009117">
    <property type="term" value="P:nucleotide metabolic process"/>
    <property type="evidence" value="ECO:0007669"/>
    <property type="project" value="UniProtKB-KW"/>
</dbReference>
<comment type="function">
    <text evidence="3">Nucleoside triphosphate pyrophosphatase. May have a dual role in cell division arrest and in preventing the incorporation of modified nucleotides into cellular nucleic acids.</text>
</comment>
<comment type="caution">
    <text evidence="3">Lacks conserved residue(s) required for the propagation of feature annotation.</text>
</comment>
<keyword evidence="3" id="KW-0963">Cytoplasm</keyword>
<comment type="catalytic activity">
    <reaction evidence="3">
        <text>a 2'-deoxyribonucleoside 5'-triphosphate + H2O = a 2'-deoxyribonucleoside 5'-phosphate + diphosphate + H(+)</text>
        <dbReference type="Rhea" id="RHEA:44644"/>
        <dbReference type="ChEBI" id="CHEBI:15377"/>
        <dbReference type="ChEBI" id="CHEBI:15378"/>
        <dbReference type="ChEBI" id="CHEBI:33019"/>
        <dbReference type="ChEBI" id="CHEBI:61560"/>
        <dbReference type="ChEBI" id="CHEBI:65317"/>
        <dbReference type="EC" id="3.6.1.9"/>
    </reaction>
</comment>
<dbReference type="NCBIfam" id="TIGR00172">
    <property type="entry name" value="maf"/>
    <property type="match status" value="1"/>
</dbReference>
<evidence type="ECO:0000313" key="5">
    <source>
        <dbReference type="Proteomes" id="UP000677913"/>
    </source>
</evidence>
<gene>
    <name evidence="4" type="primary">maf</name>
    <name evidence="4" type="ORF">KGA66_01870</name>
</gene>
<keyword evidence="2 3" id="KW-0378">Hydrolase</keyword>
<sequence length="212" mass="22187">MKLVLASQSPARLALLRNAGFAPEAIVSGVDEDAVDAQSPAMLALMLAQAKARTVARRVEPGALVVGCDSVLDLDGEPYGKPSDAQDAIGRWKAMRGREGILVTGHCLIDTRSGRGDDASAKDSDWREVTRAAATLVRFAHISDAEIDAYVATGEPLHVAGAFTLDGYGASFVESIGGDPSNVIGLSLPLLRVMLGELGIAVADLWKTHPKG</sequence>
<dbReference type="GO" id="GO:0047429">
    <property type="term" value="F:nucleoside triphosphate diphosphatase activity"/>
    <property type="evidence" value="ECO:0007669"/>
    <property type="project" value="UniProtKB-EC"/>
</dbReference>
<evidence type="ECO:0000313" key="4">
    <source>
        <dbReference type="EMBL" id="MBS2961778.1"/>
    </source>
</evidence>
<dbReference type="PANTHER" id="PTHR43213">
    <property type="entry name" value="BIFUNCTIONAL DTTP/UTP PYROPHOSPHATASE/METHYLTRANSFERASE PROTEIN-RELATED"/>
    <property type="match status" value="1"/>
</dbReference>
<reference evidence="4" key="1">
    <citation type="submission" date="2021-04" db="EMBL/GenBank/DDBJ databases">
        <title>Genome based classification of Actinospica acidithermotolerans sp. nov., an actinobacterium isolated from an Indonesian hot spring.</title>
        <authorList>
            <person name="Kusuma A.B."/>
            <person name="Putra K.E."/>
            <person name="Nafisah S."/>
            <person name="Loh J."/>
            <person name="Nouioui I."/>
            <person name="Goodfellow M."/>
        </authorList>
    </citation>
    <scope>NUCLEOTIDE SEQUENCE</scope>
    <source>
        <strain evidence="4">DSM 45618</strain>
    </source>
</reference>
<dbReference type="CDD" id="cd00555">
    <property type="entry name" value="Maf"/>
    <property type="match status" value="1"/>
</dbReference>
<dbReference type="AlphaFoldDB" id="A0A8J8BA71"/>
<evidence type="ECO:0000256" key="1">
    <source>
        <dbReference type="ARBA" id="ARBA00001968"/>
    </source>
</evidence>
<dbReference type="PIRSF" id="PIRSF006305">
    <property type="entry name" value="Maf"/>
    <property type="match status" value="1"/>
</dbReference>
<comment type="catalytic activity">
    <reaction evidence="3">
        <text>a ribonucleoside 5'-triphosphate + H2O = a ribonucleoside 5'-phosphate + diphosphate + H(+)</text>
        <dbReference type="Rhea" id="RHEA:23996"/>
        <dbReference type="ChEBI" id="CHEBI:15377"/>
        <dbReference type="ChEBI" id="CHEBI:15378"/>
        <dbReference type="ChEBI" id="CHEBI:33019"/>
        <dbReference type="ChEBI" id="CHEBI:58043"/>
        <dbReference type="ChEBI" id="CHEBI:61557"/>
        <dbReference type="EC" id="3.6.1.9"/>
    </reaction>
</comment>
<feature type="active site" description="Proton acceptor" evidence="3">
    <location>
        <position position="69"/>
    </location>
</feature>
<keyword evidence="5" id="KW-1185">Reference proteome</keyword>
<name>A0A8J8BA71_9ACTN</name>
<evidence type="ECO:0000256" key="3">
    <source>
        <dbReference type="HAMAP-Rule" id="MF_00528"/>
    </source>
</evidence>
<dbReference type="HAMAP" id="MF_00528">
    <property type="entry name" value="Maf"/>
    <property type="match status" value="1"/>
</dbReference>
<dbReference type="SUPFAM" id="SSF52972">
    <property type="entry name" value="ITPase-like"/>
    <property type="match status" value="1"/>
</dbReference>